<feature type="transmembrane region" description="Helical" evidence="5">
    <location>
        <begin position="203"/>
        <end position="219"/>
    </location>
</feature>
<evidence type="ECO:0000256" key="3">
    <source>
        <dbReference type="ARBA" id="ARBA00022989"/>
    </source>
</evidence>
<organism evidence="7 8">
    <name type="scientific">Zasmidium cellare</name>
    <name type="common">Wine cellar mold</name>
    <name type="synonym">Racodium cellare</name>
    <dbReference type="NCBI Taxonomy" id="395010"/>
    <lineage>
        <taxon>Eukaryota</taxon>
        <taxon>Fungi</taxon>
        <taxon>Dikarya</taxon>
        <taxon>Ascomycota</taxon>
        <taxon>Pezizomycotina</taxon>
        <taxon>Dothideomycetes</taxon>
        <taxon>Dothideomycetidae</taxon>
        <taxon>Mycosphaerellales</taxon>
        <taxon>Mycosphaerellaceae</taxon>
        <taxon>Zasmidium</taxon>
    </lineage>
</organism>
<keyword evidence="3 5" id="KW-1133">Transmembrane helix</keyword>
<feature type="transmembrane region" description="Helical" evidence="5">
    <location>
        <begin position="225"/>
        <end position="242"/>
    </location>
</feature>
<dbReference type="InterPro" id="IPR032805">
    <property type="entry name" value="Wax_synthase_dom"/>
</dbReference>
<evidence type="ECO:0000313" key="7">
    <source>
        <dbReference type="EMBL" id="KAK4494433.1"/>
    </source>
</evidence>
<evidence type="ECO:0000256" key="1">
    <source>
        <dbReference type="ARBA" id="ARBA00004141"/>
    </source>
</evidence>
<comment type="caution">
    <text evidence="7">The sequence shown here is derived from an EMBL/GenBank/DDBJ whole genome shotgun (WGS) entry which is preliminary data.</text>
</comment>
<proteinExistence type="predicted"/>
<accession>A0ABR0DZ28</accession>
<feature type="transmembrane region" description="Helical" evidence="5">
    <location>
        <begin position="168"/>
        <end position="191"/>
    </location>
</feature>
<feature type="transmembrane region" description="Helical" evidence="5">
    <location>
        <begin position="324"/>
        <end position="344"/>
    </location>
</feature>
<keyword evidence="2 5" id="KW-0812">Transmembrane</keyword>
<protein>
    <recommendedName>
        <fullName evidence="6">Wax synthase domain-containing protein</fullName>
    </recommendedName>
</protein>
<sequence length="410" mass="46980">MSQAIASLYPPLSSRTPLPSYHAPLTLLLSILPFLFSNKTLTATLTFPLLLYLCLTWPCYTTGDPSNDYYNGSQFIAVPLWYLDFVFLTPTDELAFVGEKALYRQSKDGDVAVPKYWKNLSTFWERFTWAFRLMLPAQRGIGWNWQVKGIPRDEEARLGKWEFVGRKVFWMVFFYLQSVVALTALGFGVALREHFEPEERVESFIAGAIVGWAGAIWVWDRLNCAYSVAAALSVAVGMTGTWEWPPLMGPLKEAWSVRQMWSATYHQACRRLLSRPSLLLTRLLRIPQGTLLSSTSQLFLTFTISYLFHLAQMFNVTRKDMGEFAFFMSQPLAIVFEDLVFWAWKKMGLKGRNRGLERVVGYVWVVGWFSWSLKMYIGGLVKARVMKDWFAAYGPLDAGAGFGRELLGRW</sequence>
<keyword evidence="4 5" id="KW-0472">Membrane</keyword>
<name>A0ABR0DZ28_ZASCE</name>
<dbReference type="Proteomes" id="UP001305779">
    <property type="component" value="Unassembled WGS sequence"/>
</dbReference>
<feature type="domain" description="Wax synthase" evidence="6">
    <location>
        <begin position="244"/>
        <end position="328"/>
    </location>
</feature>
<gene>
    <name evidence="7" type="ORF">PRZ48_014731</name>
</gene>
<reference evidence="7 8" key="1">
    <citation type="journal article" date="2023" name="G3 (Bethesda)">
        <title>A chromosome-level genome assembly of Zasmidium syzygii isolated from banana leaves.</title>
        <authorList>
            <person name="van Westerhoven A.C."/>
            <person name="Mehrabi R."/>
            <person name="Talebi R."/>
            <person name="Steentjes M.B.F."/>
            <person name="Corcolon B."/>
            <person name="Chong P.A."/>
            <person name="Kema G.H.J."/>
            <person name="Seidl M.F."/>
        </authorList>
    </citation>
    <scope>NUCLEOTIDE SEQUENCE [LARGE SCALE GENOMIC DNA]</scope>
    <source>
        <strain evidence="7 8">P124</strain>
    </source>
</reference>
<feature type="transmembrane region" description="Helical" evidence="5">
    <location>
        <begin position="356"/>
        <end position="377"/>
    </location>
</feature>
<dbReference type="Pfam" id="PF13813">
    <property type="entry name" value="MBOAT_2"/>
    <property type="match status" value="1"/>
</dbReference>
<dbReference type="EMBL" id="JAXOVC010000014">
    <property type="protein sequence ID" value="KAK4494433.1"/>
    <property type="molecule type" value="Genomic_DNA"/>
</dbReference>
<evidence type="ECO:0000256" key="4">
    <source>
        <dbReference type="ARBA" id="ARBA00023136"/>
    </source>
</evidence>
<evidence type="ECO:0000256" key="2">
    <source>
        <dbReference type="ARBA" id="ARBA00022692"/>
    </source>
</evidence>
<feature type="transmembrane region" description="Helical" evidence="5">
    <location>
        <begin position="20"/>
        <end position="36"/>
    </location>
</feature>
<keyword evidence="8" id="KW-1185">Reference proteome</keyword>
<feature type="transmembrane region" description="Helical" evidence="5">
    <location>
        <begin position="291"/>
        <end position="312"/>
    </location>
</feature>
<evidence type="ECO:0000313" key="8">
    <source>
        <dbReference type="Proteomes" id="UP001305779"/>
    </source>
</evidence>
<evidence type="ECO:0000256" key="5">
    <source>
        <dbReference type="SAM" id="Phobius"/>
    </source>
</evidence>
<evidence type="ECO:0000259" key="6">
    <source>
        <dbReference type="Pfam" id="PF13813"/>
    </source>
</evidence>
<comment type="subcellular location">
    <subcellularLocation>
        <location evidence="1">Membrane</location>
        <topology evidence="1">Multi-pass membrane protein</topology>
    </subcellularLocation>
</comment>